<dbReference type="GO" id="GO:0005576">
    <property type="term" value="C:extracellular region"/>
    <property type="evidence" value="ECO:0007669"/>
    <property type="project" value="TreeGrafter"/>
</dbReference>
<dbReference type="PANTHER" id="PTHR40765:SF2">
    <property type="entry name" value="ESX-2 SECRETION SYSTEM ATPASE ECCB2"/>
    <property type="match status" value="1"/>
</dbReference>
<dbReference type="PANTHER" id="PTHR40765">
    <property type="entry name" value="ESX-2 SECRETION SYSTEM ATPASE ECCB2"/>
    <property type="match status" value="1"/>
</dbReference>
<dbReference type="AlphaFoldDB" id="A0A9D2EBS2"/>
<dbReference type="Pfam" id="PF05108">
    <property type="entry name" value="T7SS_ESX1_EccB"/>
    <property type="match status" value="1"/>
</dbReference>
<dbReference type="InterPro" id="IPR044857">
    <property type="entry name" value="T7SS_EccB_R1"/>
</dbReference>
<dbReference type="Gene3D" id="3.30.2390.20">
    <property type="entry name" value="Type VII secretion system EccB, repeat 1 domain"/>
    <property type="match status" value="1"/>
</dbReference>
<evidence type="ECO:0000313" key="2">
    <source>
        <dbReference type="EMBL" id="HIZ34395.1"/>
    </source>
</evidence>
<dbReference type="NCBIfam" id="TIGR03919">
    <property type="entry name" value="T7SS_EccB"/>
    <property type="match status" value="1"/>
</dbReference>
<reference evidence="2" key="1">
    <citation type="journal article" date="2021" name="PeerJ">
        <title>Extensive microbial diversity within the chicken gut microbiome revealed by metagenomics and culture.</title>
        <authorList>
            <person name="Gilroy R."/>
            <person name="Ravi A."/>
            <person name="Getino M."/>
            <person name="Pursley I."/>
            <person name="Horton D.L."/>
            <person name="Alikhan N.F."/>
            <person name="Baker D."/>
            <person name="Gharbi K."/>
            <person name="Hall N."/>
            <person name="Watson M."/>
            <person name="Adriaenssens E.M."/>
            <person name="Foster-Nyarko E."/>
            <person name="Jarju S."/>
            <person name="Secka A."/>
            <person name="Antonio M."/>
            <person name="Oren A."/>
            <person name="Chaudhuri R.R."/>
            <person name="La Ragione R."/>
            <person name="Hildebrand F."/>
            <person name="Pallen M.J."/>
        </authorList>
    </citation>
    <scope>NUCLEOTIDE SEQUENCE</scope>
    <source>
        <strain evidence="2">ChiGjej4B4-7305</strain>
    </source>
</reference>
<reference evidence="2" key="2">
    <citation type="submission" date="2021-04" db="EMBL/GenBank/DDBJ databases">
        <authorList>
            <person name="Gilroy R."/>
        </authorList>
    </citation>
    <scope>NUCLEOTIDE SEQUENCE</scope>
    <source>
        <strain evidence="2">ChiGjej4B4-7305</strain>
    </source>
</reference>
<comment type="caution">
    <text evidence="2">The sequence shown here is derived from an EMBL/GenBank/DDBJ whole genome shotgun (WGS) entry which is preliminary data.</text>
</comment>
<accession>A0A9D2EBS2</accession>
<name>A0A9D2EBS2_9MICO</name>
<dbReference type="EMBL" id="DXBY01000026">
    <property type="protein sequence ID" value="HIZ34395.1"/>
    <property type="molecule type" value="Genomic_DNA"/>
</dbReference>
<feature type="transmembrane region" description="Helical" evidence="1">
    <location>
        <begin position="40"/>
        <end position="61"/>
    </location>
</feature>
<evidence type="ECO:0000256" key="1">
    <source>
        <dbReference type="SAM" id="Phobius"/>
    </source>
</evidence>
<sequence length="436" mass="45457">MASKQELIQAQKFSRRRLLTAFVSGAPGGRELAPTKPLRGVVLGAVLAVLVLLGTLIAGVFTGGLQDGWENSSIVMVEDEGTRYVAVNGTLYPVLNLSSARLITSTTEVVEASAEDLDGMERAPAPRGIAGAPDALPGGDRLLGGVWTACAAPEGEVATGVGPSAALPAEDVAVLVTNEDRYFYIAGGYRYEVSFASLSALQLTLGLDATEVHEVSASWLNLYQQGTPLAPVVLGQEGQPAGGAAGDMDLKVGQLIEVVDSTQERIGMYVVSEDSTLAPISDFALEIYALGVNDESLMEPRQLTAGDVEAIERADTGMFPTDWPEQRPDPVTGAPCARLDTSVENPTATLTQNRDPVTAGVAVEPGHAVLVAAAGSGDGNAWGFIDERGTYFPVATVEDVERLGYTVDSATTVPAAWVRLFPQGPELSQAAAMGAT</sequence>
<gene>
    <name evidence="2" type="primary">eccB</name>
    <name evidence="2" type="ORF">H9815_01350</name>
</gene>
<organism evidence="2 3">
    <name type="scientific">Candidatus Ruania gallistercoris</name>
    <dbReference type="NCBI Taxonomy" id="2838746"/>
    <lineage>
        <taxon>Bacteria</taxon>
        <taxon>Bacillati</taxon>
        <taxon>Actinomycetota</taxon>
        <taxon>Actinomycetes</taxon>
        <taxon>Micrococcales</taxon>
        <taxon>Ruaniaceae</taxon>
        <taxon>Ruania</taxon>
    </lineage>
</organism>
<proteinExistence type="predicted"/>
<keyword evidence="1" id="KW-1133">Transmembrane helix</keyword>
<dbReference type="Proteomes" id="UP000824037">
    <property type="component" value="Unassembled WGS sequence"/>
</dbReference>
<dbReference type="InterPro" id="IPR007795">
    <property type="entry name" value="T7SS_EccB"/>
</dbReference>
<keyword evidence="1" id="KW-0472">Membrane</keyword>
<evidence type="ECO:0000313" key="3">
    <source>
        <dbReference type="Proteomes" id="UP000824037"/>
    </source>
</evidence>
<keyword evidence="1" id="KW-0812">Transmembrane</keyword>
<protein>
    <submittedName>
        <fullName evidence="2">Type VII secretion protein EccB</fullName>
    </submittedName>
</protein>